<proteinExistence type="predicted"/>
<keyword evidence="3" id="KW-1185">Reference proteome</keyword>
<evidence type="ECO:0000313" key="2">
    <source>
        <dbReference type="EMBL" id="TNN53893.1"/>
    </source>
</evidence>
<dbReference type="Proteomes" id="UP000314294">
    <property type="component" value="Unassembled WGS sequence"/>
</dbReference>
<evidence type="ECO:0000256" key="1">
    <source>
        <dbReference type="SAM" id="MobiDB-lite"/>
    </source>
</evidence>
<feature type="region of interest" description="Disordered" evidence="1">
    <location>
        <begin position="1"/>
        <end position="38"/>
    </location>
</feature>
<name>A0A4Z2GM63_9TELE</name>
<gene>
    <name evidence="2" type="ORF">EYF80_035870</name>
</gene>
<dbReference type="EMBL" id="SRLO01000502">
    <property type="protein sequence ID" value="TNN53893.1"/>
    <property type="molecule type" value="Genomic_DNA"/>
</dbReference>
<organism evidence="2 3">
    <name type="scientific">Liparis tanakae</name>
    <name type="common">Tanaka's snailfish</name>
    <dbReference type="NCBI Taxonomy" id="230148"/>
    <lineage>
        <taxon>Eukaryota</taxon>
        <taxon>Metazoa</taxon>
        <taxon>Chordata</taxon>
        <taxon>Craniata</taxon>
        <taxon>Vertebrata</taxon>
        <taxon>Euteleostomi</taxon>
        <taxon>Actinopterygii</taxon>
        <taxon>Neopterygii</taxon>
        <taxon>Teleostei</taxon>
        <taxon>Neoteleostei</taxon>
        <taxon>Acanthomorphata</taxon>
        <taxon>Eupercaria</taxon>
        <taxon>Perciformes</taxon>
        <taxon>Cottioidei</taxon>
        <taxon>Cottales</taxon>
        <taxon>Liparidae</taxon>
        <taxon>Liparis</taxon>
    </lineage>
</organism>
<sequence length="288" mass="31525">MGPVGGGVLGACEGESEGSVPGEEPAQTRRSPQLPPDRRCALQPVHAVRTRTRRVLYTRVSDERDESADGIGDNKGRVRARRALCSLRLLCGSARLLFPGTMGKDESWLSRLLTEEINHSAHRRIAFQSASWELASLLLNHDSEDLKLPPPADWSQLTSPQFLHWGSELMSQRFRCREASFPVGDPANISSWFPVGGPTDTSSRFPIDAHLKENAECDSDAKGTVRGIRGREILSNAPTENQETPTPCTCQPPHGGGLTVSHSSREGNAPLLRRTCTRDLKNTNDDVS</sequence>
<protein>
    <submittedName>
        <fullName evidence="2">Uncharacterized protein</fullName>
    </submittedName>
</protein>
<accession>A0A4Z2GM63</accession>
<reference evidence="2 3" key="1">
    <citation type="submission" date="2019-03" db="EMBL/GenBank/DDBJ databases">
        <title>First draft genome of Liparis tanakae, snailfish: a comprehensive survey of snailfish specific genes.</title>
        <authorList>
            <person name="Kim W."/>
            <person name="Song I."/>
            <person name="Jeong J.-H."/>
            <person name="Kim D."/>
            <person name="Kim S."/>
            <person name="Ryu S."/>
            <person name="Song J.Y."/>
            <person name="Lee S.K."/>
        </authorList>
    </citation>
    <scope>NUCLEOTIDE SEQUENCE [LARGE SCALE GENOMIC DNA]</scope>
    <source>
        <tissue evidence="2">Muscle</tissue>
    </source>
</reference>
<dbReference type="AlphaFoldDB" id="A0A4Z2GM63"/>
<feature type="compositionally biased region" description="Low complexity" evidence="1">
    <location>
        <begin position="244"/>
        <end position="253"/>
    </location>
</feature>
<evidence type="ECO:0000313" key="3">
    <source>
        <dbReference type="Proteomes" id="UP000314294"/>
    </source>
</evidence>
<feature type="region of interest" description="Disordered" evidence="1">
    <location>
        <begin position="234"/>
        <end position="271"/>
    </location>
</feature>
<comment type="caution">
    <text evidence="2">The sequence shown here is derived from an EMBL/GenBank/DDBJ whole genome shotgun (WGS) entry which is preliminary data.</text>
</comment>